<keyword evidence="1" id="KW-0863">Zinc-finger</keyword>
<evidence type="ECO:0000256" key="1">
    <source>
        <dbReference type="PROSITE-ProRule" id="PRU00325"/>
    </source>
</evidence>
<evidence type="ECO:0000313" key="5">
    <source>
        <dbReference type="Proteomes" id="UP001362999"/>
    </source>
</evidence>
<feature type="compositionally biased region" description="Basic and acidic residues" evidence="2">
    <location>
        <begin position="725"/>
        <end position="742"/>
    </location>
</feature>
<dbReference type="Proteomes" id="UP001362999">
    <property type="component" value="Unassembled WGS sequence"/>
</dbReference>
<keyword evidence="1" id="KW-0862">Zinc</keyword>
<feature type="region of interest" description="Disordered" evidence="2">
    <location>
        <begin position="706"/>
        <end position="759"/>
    </location>
</feature>
<dbReference type="PROSITE" id="PS50966">
    <property type="entry name" value="ZF_SWIM"/>
    <property type="match status" value="1"/>
</dbReference>
<name>A0AAV9ZPX5_9AGAR</name>
<proteinExistence type="predicted"/>
<feature type="domain" description="SWIM-type" evidence="3">
    <location>
        <begin position="668"/>
        <end position="699"/>
    </location>
</feature>
<reference evidence="4 5" key="1">
    <citation type="journal article" date="2024" name="J Genomics">
        <title>Draft genome sequencing and assembly of Favolaschia claudopus CIRM-BRFM 2984 isolated from oak limbs.</title>
        <authorList>
            <person name="Navarro D."/>
            <person name="Drula E."/>
            <person name="Chaduli D."/>
            <person name="Cazenave R."/>
            <person name="Ahrendt S."/>
            <person name="Wang J."/>
            <person name="Lipzen A."/>
            <person name="Daum C."/>
            <person name="Barry K."/>
            <person name="Grigoriev I.V."/>
            <person name="Favel A."/>
            <person name="Rosso M.N."/>
            <person name="Martin F."/>
        </authorList>
    </citation>
    <scope>NUCLEOTIDE SEQUENCE [LARGE SCALE GENOMIC DNA]</scope>
    <source>
        <strain evidence="4 5">CIRM-BRFM 2984</strain>
    </source>
</reference>
<evidence type="ECO:0000313" key="4">
    <source>
        <dbReference type="EMBL" id="KAK6988248.1"/>
    </source>
</evidence>
<keyword evidence="5" id="KW-1185">Reference proteome</keyword>
<dbReference type="GO" id="GO:0008270">
    <property type="term" value="F:zinc ion binding"/>
    <property type="evidence" value="ECO:0007669"/>
    <property type="project" value="UniProtKB-KW"/>
</dbReference>
<dbReference type="EMBL" id="JAWWNJ010000124">
    <property type="protein sequence ID" value="KAK6988248.1"/>
    <property type="molecule type" value="Genomic_DNA"/>
</dbReference>
<comment type="caution">
    <text evidence="4">The sequence shown here is derived from an EMBL/GenBank/DDBJ whole genome shotgun (WGS) entry which is preliminary data.</text>
</comment>
<feature type="region of interest" description="Disordered" evidence="2">
    <location>
        <begin position="805"/>
        <end position="829"/>
    </location>
</feature>
<gene>
    <name evidence="4" type="ORF">R3P38DRAFT_2804725</name>
</gene>
<dbReference type="InterPro" id="IPR007527">
    <property type="entry name" value="Znf_SWIM"/>
</dbReference>
<evidence type="ECO:0000259" key="3">
    <source>
        <dbReference type="PROSITE" id="PS50966"/>
    </source>
</evidence>
<sequence length="829" mass="93705">MYGYPATFAIPPPRDIPIGKCFSVCRRPVDGGGPLEGRGKQGHTTRLFSSTTTHPLVRDALRLLPPPSSTSPSPFSRLPVSGLWADHGRDFVKCLNTLHKDFWHWFQLGEAHKNVVSPPPPPQTCAARSCFNVRANRLCSRLMCRKHCLRLGGCACHRLPASPSPPPAKATYNWTLGSALSENSIFPTPQERNKVILAQREAQERALATLTPLPPIPQDDCIFVRRLGVIGIDEDKYLPASPLKVSSPSPRKVSRRQAYVVDDSEDDEVEVVEVELSHKRQKIASRASSSSSTFPFALLSPSSSKTFVFRAFENPTPAPPPAGSFDSDVALGTFNLRWEDWPDFERWLSEEQRQNGIELSLVNTYLGEPAFSRKLRYVCSRAGTGGIKTYVKKYPERERKIPNKRTDCKCRLIVKQYPGVSVVLGDYRDQHDHSLGNANLPFTQIPRETREYIAGLLRFKVDPDHILRLVHRGVYDNDNLFEEDFDDGFVASRTEFIQLRDIRRMQKEIEAETVRLHKDDGVSTLQWVERLRANGHLLGFKSKTDPPPPGSGLAPDVFSLMVQTKWQQKMFLKHGQHIFWHHVLKGKFLHGKRNRRLDHLLNTLIADVVAYYALKQRRRELGFEGPDLEVKKRKQIIKRSKTYRKEDIRQISDIKFLVPSQSDSTKTYEVDIDNYSCQCLDFPLICFCKHLCAVQTLFDEEHLLDDEDHSDESPENLELPEPSNDSDRDSEPTDDTPKEPVDGPRQLPTLLPTPTSSVKSTLASVAEKLERLAGRLRHRKKDTIPTSLPVLEAAVDALLLETDSGGWKSTQRGMMPGIKTKRIPAGDTS</sequence>
<keyword evidence="1" id="KW-0479">Metal-binding</keyword>
<organism evidence="4 5">
    <name type="scientific">Favolaschia claudopus</name>
    <dbReference type="NCBI Taxonomy" id="2862362"/>
    <lineage>
        <taxon>Eukaryota</taxon>
        <taxon>Fungi</taxon>
        <taxon>Dikarya</taxon>
        <taxon>Basidiomycota</taxon>
        <taxon>Agaricomycotina</taxon>
        <taxon>Agaricomycetes</taxon>
        <taxon>Agaricomycetidae</taxon>
        <taxon>Agaricales</taxon>
        <taxon>Marasmiineae</taxon>
        <taxon>Mycenaceae</taxon>
        <taxon>Favolaschia</taxon>
    </lineage>
</organism>
<accession>A0AAV9ZPX5</accession>
<dbReference type="AlphaFoldDB" id="A0AAV9ZPX5"/>
<evidence type="ECO:0000256" key="2">
    <source>
        <dbReference type="SAM" id="MobiDB-lite"/>
    </source>
</evidence>
<protein>
    <recommendedName>
        <fullName evidence="3">SWIM-type domain-containing protein</fullName>
    </recommendedName>
</protein>
<feature type="compositionally biased region" description="Acidic residues" evidence="2">
    <location>
        <begin position="706"/>
        <end position="715"/>
    </location>
</feature>